<evidence type="ECO:0008006" key="4">
    <source>
        <dbReference type="Google" id="ProtNLM"/>
    </source>
</evidence>
<comment type="caution">
    <text evidence="2">The sequence shown here is derived from an EMBL/GenBank/DDBJ whole genome shotgun (WGS) entry which is preliminary data.</text>
</comment>
<dbReference type="AlphaFoldDB" id="A0AAN4VZI7"/>
<evidence type="ECO:0000313" key="2">
    <source>
        <dbReference type="EMBL" id="GJM61818.1"/>
    </source>
</evidence>
<reference evidence="2 3" key="1">
    <citation type="submission" date="2021-12" db="EMBL/GenBank/DDBJ databases">
        <title>Genome sequencing of bacteria with rrn-lacking chromosome and rrn-plasmid.</title>
        <authorList>
            <person name="Anda M."/>
            <person name="Iwasaki W."/>
        </authorList>
    </citation>
    <scope>NUCLEOTIDE SEQUENCE [LARGE SCALE GENOMIC DNA]</scope>
    <source>
        <strain evidence="2 3">NBRC 15940</strain>
    </source>
</reference>
<sequence>MFTSFIISSAAIIGMMFCWLAIQHFWKRFFATPETADALEARGRCAGCRCKKVCKKKNENLLSI</sequence>
<proteinExistence type="predicted"/>
<keyword evidence="3" id="KW-1185">Reference proteome</keyword>
<accession>A0AAN4VZI7</accession>
<evidence type="ECO:0000313" key="3">
    <source>
        <dbReference type="Proteomes" id="UP001310022"/>
    </source>
</evidence>
<organism evidence="2 3">
    <name type="scientific">Persicobacter diffluens</name>
    <dbReference type="NCBI Taxonomy" id="981"/>
    <lineage>
        <taxon>Bacteria</taxon>
        <taxon>Pseudomonadati</taxon>
        <taxon>Bacteroidota</taxon>
        <taxon>Cytophagia</taxon>
        <taxon>Cytophagales</taxon>
        <taxon>Persicobacteraceae</taxon>
        <taxon>Persicobacter</taxon>
    </lineage>
</organism>
<dbReference type="EMBL" id="BQKE01000001">
    <property type="protein sequence ID" value="GJM61818.1"/>
    <property type="molecule type" value="Genomic_DNA"/>
</dbReference>
<name>A0AAN4VZI7_9BACT</name>
<protein>
    <recommendedName>
        <fullName evidence="4">FeoB-associated Cys-rich membrane protein</fullName>
    </recommendedName>
</protein>
<dbReference type="Proteomes" id="UP001310022">
    <property type="component" value="Unassembled WGS sequence"/>
</dbReference>
<gene>
    <name evidence="2" type="ORF">PEDI_23700</name>
</gene>
<feature type="transmembrane region" description="Helical" evidence="1">
    <location>
        <begin position="6"/>
        <end position="22"/>
    </location>
</feature>
<keyword evidence="1" id="KW-0812">Transmembrane</keyword>
<keyword evidence="1" id="KW-0472">Membrane</keyword>
<keyword evidence="1" id="KW-1133">Transmembrane helix</keyword>
<dbReference type="RefSeq" id="WP_157601020.1">
    <property type="nucleotide sequence ID" value="NZ_BQKE01000001.1"/>
</dbReference>
<evidence type="ECO:0000256" key="1">
    <source>
        <dbReference type="SAM" id="Phobius"/>
    </source>
</evidence>